<organism evidence="2 3">
    <name type="scientific">Symbiodinium natans</name>
    <dbReference type="NCBI Taxonomy" id="878477"/>
    <lineage>
        <taxon>Eukaryota</taxon>
        <taxon>Sar</taxon>
        <taxon>Alveolata</taxon>
        <taxon>Dinophyceae</taxon>
        <taxon>Suessiales</taxon>
        <taxon>Symbiodiniaceae</taxon>
        <taxon>Symbiodinium</taxon>
    </lineage>
</organism>
<evidence type="ECO:0000313" key="2">
    <source>
        <dbReference type="EMBL" id="CAE6969450.1"/>
    </source>
</evidence>
<reference evidence="2" key="1">
    <citation type="submission" date="2021-02" db="EMBL/GenBank/DDBJ databases">
        <authorList>
            <person name="Dougan E. K."/>
            <person name="Rhodes N."/>
            <person name="Thang M."/>
            <person name="Chan C."/>
        </authorList>
    </citation>
    <scope>NUCLEOTIDE SEQUENCE</scope>
</reference>
<feature type="compositionally biased region" description="Low complexity" evidence="1">
    <location>
        <begin position="75"/>
        <end position="88"/>
    </location>
</feature>
<evidence type="ECO:0000256" key="1">
    <source>
        <dbReference type="SAM" id="MobiDB-lite"/>
    </source>
</evidence>
<protein>
    <submittedName>
        <fullName evidence="2">SPSB1 protein</fullName>
    </submittedName>
</protein>
<dbReference type="Proteomes" id="UP000604046">
    <property type="component" value="Unassembled WGS sequence"/>
</dbReference>
<dbReference type="EMBL" id="CAJNDS010000137">
    <property type="protein sequence ID" value="CAE6969450.1"/>
    <property type="molecule type" value="Genomic_DNA"/>
</dbReference>
<keyword evidence="3" id="KW-1185">Reference proteome</keyword>
<accession>A0A812I036</accession>
<sequence length="88" mass="9446">MSVMGSLLVFVSGPLQRDAEDMAFVVPFQVPQDQDVYVVASTVFGAGRIAISQTPIDESPEFHKRKRQEKDAADDTAVPATAEALPPG</sequence>
<name>A0A812I036_9DINO</name>
<evidence type="ECO:0000313" key="3">
    <source>
        <dbReference type="Proteomes" id="UP000604046"/>
    </source>
</evidence>
<comment type="caution">
    <text evidence="2">The sequence shown here is derived from an EMBL/GenBank/DDBJ whole genome shotgun (WGS) entry which is preliminary data.</text>
</comment>
<gene>
    <name evidence="2" type="primary">SPSB1</name>
    <name evidence="2" type="ORF">SNAT2548_LOCUS2406</name>
</gene>
<proteinExistence type="predicted"/>
<dbReference type="AlphaFoldDB" id="A0A812I036"/>
<feature type="region of interest" description="Disordered" evidence="1">
    <location>
        <begin position="55"/>
        <end position="88"/>
    </location>
</feature>